<comment type="caution">
    <text evidence="4">The sequence shown here is derived from an EMBL/GenBank/DDBJ whole genome shotgun (WGS) entry which is preliminary data.</text>
</comment>
<evidence type="ECO:0000256" key="2">
    <source>
        <dbReference type="SAM" id="SignalP"/>
    </source>
</evidence>
<organism evidence="4 5">
    <name type="scientific">Bifidobacterium bohemicum DSM 22767</name>
    <dbReference type="NCBI Taxonomy" id="1437606"/>
    <lineage>
        <taxon>Bacteria</taxon>
        <taxon>Bacillati</taxon>
        <taxon>Actinomycetota</taxon>
        <taxon>Actinomycetes</taxon>
        <taxon>Bifidobacteriales</taxon>
        <taxon>Bifidobacteriaceae</taxon>
        <taxon>Bifidobacterium</taxon>
    </lineage>
</organism>
<feature type="region of interest" description="Disordered" evidence="1">
    <location>
        <begin position="25"/>
        <end position="49"/>
    </location>
</feature>
<dbReference type="Pfam" id="PF26366">
    <property type="entry name" value="DUF8094"/>
    <property type="match status" value="1"/>
</dbReference>
<sequence>MKGMTKRIGAAALVLATLAGLTGCEGDLPQPGSVGSAQSPDLTEAQEKKIRKETLAVLSKADETKSPDGLSERVTGPALDIRTSELTIAKATGSMDPRATIPEDIAQTIIPTQTGWPRYVFSITTTTADQQSKRLLVFRQENARSNYRLWGAARLFQGAKLPKFPIPQIGATAGEADDSGLVMTPQDAVRQYADVLQNDSKSQYADKFSSDFFREDMRKLVSAVEEGMQRNHGTQSQTFEPVKGQIAVMRSSEDGGDLVVAQINSEWTRAAGEGRESQPASDAERALFGGGKATSTMKVSYVNLVALYVPPAGSKAKVTAVGVERQPIKVEAL</sequence>
<dbReference type="STRING" id="1437606.BBOH_0618"/>
<dbReference type="Proteomes" id="UP000029096">
    <property type="component" value="Unassembled WGS sequence"/>
</dbReference>
<evidence type="ECO:0000256" key="1">
    <source>
        <dbReference type="SAM" id="MobiDB-lite"/>
    </source>
</evidence>
<dbReference type="RefSeq" id="WP_033521888.1">
    <property type="nucleotide sequence ID" value="NZ_JDUS01000012.1"/>
</dbReference>
<dbReference type="InterPro" id="IPR058407">
    <property type="entry name" value="DUF8094"/>
</dbReference>
<evidence type="ECO:0000313" key="4">
    <source>
        <dbReference type="EMBL" id="KFI45815.1"/>
    </source>
</evidence>
<feature type="domain" description="DUF8094" evidence="3">
    <location>
        <begin position="42"/>
        <end position="321"/>
    </location>
</feature>
<dbReference type="EMBL" id="JGYP01000002">
    <property type="protein sequence ID" value="KFI45815.1"/>
    <property type="molecule type" value="Genomic_DNA"/>
</dbReference>
<dbReference type="AlphaFoldDB" id="A0A086ZH15"/>
<dbReference type="PROSITE" id="PS51257">
    <property type="entry name" value="PROKAR_LIPOPROTEIN"/>
    <property type="match status" value="1"/>
</dbReference>
<accession>A0A086ZH15</accession>
<keyword evidence="5" id="KW-1185">Reference proteome</keyword>
<dbReference type="eggNOG" id="ENOG502ZCCY">
    <property type="taxonomic scope" value="Bacteria"/>
</dbReference>
<proteinExistence type="predicted"/>
<gene>
    <name evidence="4" type="ORF">BBOH_0618</name>
</gene>
<feature type="signal peptide" evidence="2">
    <location>
        <begin position="1"/>
        <end position="19"/>
    </location>
</feature>
<feature type="chain" id="PRO_5039559202" description="DUF8094 domain-containing protein" evidence="2">
    <location>
        <begin position="20"/>
        <end position="333"/>
    </location>
</feature>
<keyword evidence="2" id="KW-0732">Signal</keyword>
<name>A0A086ZH15_9BIFI</name>
<evidence type="ECO:0000259" key="3">
    <source>
        <dbReference type="Pfam" id="PF26366"/>
    </source>
</evidence>
<evidence type="ECO:0000313" key="5">
    <source>
        <dbReference type="Proteomes" id="UP000029096"/>
    </source>
</evidence>
<protein>
    <recommendedName>
        <fullName evidence="3">DUF8094 domain-containing protein</fullName>
    </recommendedName>
</protein>
<reference evidence="4 5" key="1">
    <citation type="submission" date="2014-03" db="EMBL/GenBank/DDBJ databases">
        <title>Genomics of Bifidobacteria.</title>
        <authorList>
            <person name="Ventura M."/>
            <person name="Milani C."/>
            <person name="Lugli G.A."/>
        </authorList>
    </citation>
    <scope>NUCLEOTIDE SEQUENCE [LARGE SCALE GENOMIC DNA]</scope>
    <source>
        <strain evidence="4 5">DSM 22767</strain>
    </source>
</reference>